<dbReference type="Proteomes" id="UP000248326">
    <property type="component" value="Unassembled WGS sequence"/>
</dbReference>
<keyword evidence="1" id="KW-0378">Hydrolase</keyword>
<dbReference type="InterPro" id="IPR013736">
    <property type="entry name" value="Xaa-Pro_dipept_C"/>
</dbReference>
<organism evidence="3 4">
    <name type="scientific">Deinococcus yavapaiensis KR-236</name>
    <dbReference type="NCBI Taxonomy" id="694435"/>
    <lineage>
        <taxon>Bacteria</taxon>
        <taxon>Thermotogati</taxon>
        <taxon>Deinococcota</taxon>
        <taxon>Deinococci</taxon>
        <taxon>Deinococcales</taxon>
        <taxon>Deinococcaceae</taxon>
        <taxon>Deinococcus</taxon>
    </lineage>
</organism>
<evidence type="ECO:0000256" key="1">
    <source>
        <dbReference type="ARBA" id="ARBA00022801"/>
    </source>
</evidence>
<dbReference type="SUPFAM" id="SSF53474">
    <property type="entry name" value="alpha/beta-Hydrolases"/>
    <property type="match status" value="1"/>
</dbReference>
<dbReference type="NCBIfam" id="TIGR00976">
    <property type="entry name" value="CocE_NonD"/>
    <property type="match status" value="1"/>
</dbReference>
<name>A0A318S7D9_9DEIO</name>
<evidence type="ECO:0000313" key="3">
    <source>
        <dbReference type="EMBL" id="PYE53806.1"/>
    </source>
</evidence>
<dbReference type="OrthoDB" id="319764at2"/>
<dbReference type="InterPro" id="IPR005674">
    <property type="entry name" value="CocE/Ser_esterase"/>
</dbReference>
<protein>
    <recommendedName>
        <fullName evidence="2">Xaa-Pro dipeptidyl-peptidase C-terminal domain-containing protein</fullName>
    </recommendedName>
</protein>
<keyword evidence="4" id="KW-1185">Reference proteome</keyword>
<reference evidence="3 4" key="1">
    <citation type="submission" date="2018-06" db="EMBL/GenBank/DDBJ databases">
        <title>Genomic Encyclopedia of Type Strains, Phase IV (KMG-IV): sequencing the most valuable type-strain genomes for metagenomic binning, comparative biology and taxonomic classification.</title>
        <authorList>
            <person name="Goeker M."/>
        </authorList>
    </citation>
    <scope>NUCLEOTIDE SEQUENCE [LARGE SCALE GENOMIC DNA]</scope>
    <source>
        <strain evidence="3 4">DSM 18048</strain>
    </source>
</reference>
<dbReference type="InterPro" id="IPR029058">
    <property type="entry name" value="AB_hydrolase_fold"/>
</dbReference>
<dbReference type="PANTHER" id="PTHR43056:SF10">
    <property type="entry name" value="COCE_NOND FAMILY, PUTATIVE (AFU_ORTHOLOGUE AFUA_7G00600)-RELATED"/>
    <property type="match status" value="1"/>
</dbReference>
<dbReference type="Gene3D" id="2.60.120.260">
    <property type="entry name" value="Galactose-binding domain-like"/>
    <property type="match status" value="1"/>
</dbReference>
<dbReference type="Gene3D" id="3.40.50.1820">
    <property type="entry name" value="alpha/beta hydrolase"/>
    <property type="match status" value="1"/>
</dbReference>
<dbReference type="AlphaFoldDB" id="A0A318S7D9"/>
<dbReference type="InterPro" id="IPR000383">
    <property type="entry name" value="Xaa-Pro-like_dom"/>
</dbReference>
<evidence type="ECO:0000313" key="4">
    <source>
        <dbReference type="Proteomes" id="UP000248326"/>
    </source>
</evidence>
<dbReference type="Pfam" id="PF08530">
    <property type="entry name" value="PepX_C"/>
    <property type="match status" value="1"/>
</dbReference>
<evidence type="ECO:0000259" key="2">
    <source>
        <dbReference type="SMART" id="SM00939"/>
    </source>
</evidence>
<comment type="caution">
    <text evidence="3">The sequence shown here is derived from an EMBL/GenBank/DDBJ whole genome shotgun (WGS) entry which is preliminary data.</text>
</comment>
<dbReference type="Pfam" id="PF02129">
    <property type="entry name" value="Peptidase_S15"/>
    <property type="match status" value="1"/>
</dbReference>
<dbReference type="GO" id="GO:0008239">
    <property type="term" value="F:dipeptidyl-peptidase activity"/>
    <property type="evidence" value="ECO:0007669"/>
    <property type="project" value="InterPro"/>
</dbReference>
<dbReference type="InterPro" id="IPR050585">
    <property type="entry name" value="Xaa-Pro_dipeptidyl-ppase/CocE"/>
</dbReference>
<gene>
    <name evidence="3" type="ORF">DES52_10764</name>
</gene>
<dbReference type="RefSeq" id="WP_110886716.1">
    <property type="nucleotide sequence ID" value="NZ_QJSX01000007.1"/>
</dbReference>
<dbReference type="PANTHER" id="PTHR43056">
    <property type="entry name" value="PEPTIDASE S9 PROLYL OLIGOPEPTIDASE"/>
    <property type="match status" value="1"/>
</dbReference>
<dbReference type="InterPro" id="IPR008979">
    <property type="entry name" value="Galactose-bd-like_sf"/>
</dbReference>
<dbReference type="Gene3D" id="1.10.3020.10">
    <property type="entry name" value="alpha-amino acid ester hydrolase ( Helical cap domain)"/>
    <property type="match status" value="1"/>
</dbReference>
<dbReference type="SUPFAM" id="SSF49785">
    <property type="entry name" value="Galactose-binding domain-like"/>
    <property type="match status" value="1"/>
</dbReference>
<accession>A0A318S7D9</accession>
<dbReference type="SMART" id="SM00939">
    <property type="entry name" value="PepX_C"/>
    <property type="match status" value="1"/>
</dbReference>
<feature type="domain" description="Xaa-Pro dipeptidyl-peptidase C-terminal" evidence="2">
    <location>
        <begin position="318"/>
        <end position="544"/>
    </location>
</feature>
<proteinExistence type="predicted"/>
<dbReference type="EMBL" id="QJSX01000007">
    <property type="protein sequence ID" value="PYE53806.1"/>
    <property type="molecule type" value="Genomic_DNA"/>
</dbReference>
<sequence length="549" mass="59409">MTTPDRAASPPSRLLRAFDALNTRVMKLPPGAPYTVTRAVPISMRDGARLLADVYTPTGNVRGTLLLRNPYGRSDLLAATFATAFAARRYRVVLQSTRGTFGSGGGPFEPMAREVEDGADTVAWLREQPWFDGTFATLGASYLGFTQWALLMDPPPELKTAVIQIGVHDVYHSAHGAGAFRLDLLLSWFDSVSRQERGTLGLLIDRVTAKRRLDPAFDALPLLPAGEHHLGGGPFAASYANFLTRTNANDPYWKSRRLGEALERVRVPVLLIGGWQDIFLDQTLTQYARLHERGVDVALTVGPWAHGEGNDVMTRESLEWFDEHLGGKARRRAAPVRVFVTGAKTWRDLPAWPPPTRPSTLYLHPGGALSADPPPATAAPSTFTYDPATPTPTIGGQLLTNGGYRDVRALSARADVLTFTSLELTEPLEVAGVPEVELAHHSDNPHADVFVRLVEVDARGGSRNVSDGFRRLSDADRTSSVRVALDAVAHRFAAGTRVRVLISGGSHPQYARNLGTGLDPALSARMAVSHRIVAHGEGGVSSLILPVTS</sequence>